<evidence type="ECO:0000256" key="3">
    <source>
        <dbReference type="SAM" id="MobiDB-lite"/>
    </source>
</evidence>
<dbReference type="InterPro" id="IPR011765">
    <property type="entry name" value="Pept_M16_N"/>
</dbReference>
<dbReference type="Gene3D" id="3.30.830.10">
    <property type="entry name" value="Metalloenzyme, LuxS/M16 peptidase-like"/>
    <property type="match status" value="4"/>
</dbReference>
<keyword evidence="2" id="KW-0645">Protease</keyword>
<gene>
    <name evidence="6" type="ORF">E3202_06590</name>
</gene>
<dbReference type="PANTHER" id="PTHR11851">
    <property type="entry name" value="METALLOPROTEASE"/>
    <property type="match status" value="1"/>
</dbReference>
<comment type="caution">
    <text evidence="6">The sequence shown here is derived from an EMBL/GenBank/DDBJ whole genome shotgun (WGS) entry which is preliminary data.</text>
</comment>
<dbReference type="Pfam" id="PF00675">
    <property type="entry name" value="Peptidase_M16"/>
    <property type="match status" value="1"/>
</dbReference>
<dbReference type="GO" id="GO:0046872">
    <property type="term" value="F:metal ion binding"/>
    <property type="evidence" value="ECO:0007669"/>
    <property type="project" value="InterPro"/>
</dbReference>
<dbReference type="Pfam" id="PF05193">
    <property type="entry name" value="Peptidase_M16_C"/>
    <property type="match status" value="2"/>
</dbReference>
<organism evidence="6 7">
    <name type="scientific">Oecophyllibacter saccharovorans</name>
    <dbReference type="NCBI Taxonomy" id="2558360"/>
    <lineage>
        <taxon>Bacteria</taxon>
        <taxon>Pseudomonadati</taxon>
        <taxon>Pseudomonadota</taxon>
        <taxon>Alphaproteobacteria</taxon>
        <taxon>Acetobacterales</taxon>
        <taxon>Acetobacteraceae</taxon>
        <taxon>Oecophyllibacter</taxon>
    </lineage>
</organism>
<dbReference type="PANTHER" id="PTHR11851:SF49">
    <property type="entry name" value="MITOCHONDRIAL-PROCESSING PEPTIDASE SUBUNIT ALPHA"/>
    <property type="match status" value="1"/>
</dbReference>
<feature type="domain" description="Peptidase M16 C-terminal" evidence="5">
    <location>
        <begin position="696"/>
        <end position="874"/>
    </location>
</feature>
<dbReference type="SUPFAM" id="SSF63411">
    <property type="entry name" value="LuxS/MPP-like metallohydrolase"/>
    <property type="match status" value="4"/>
</dbReference>
<proteinExistence type="inferred from homology"/>
<evidence type="ECO:0000256" key="2">
    <source>
        <dbReference type="ARBA" id="ARBA00023049"/>
    </source>
</evidence>
<reference evidence="6 7" key="1">
    <citation type="submission" date="2019-03" db="EMBL/GenBank/DDBJ databases">
        <title>The complete genome sequence of Neokomagataea sp. Jb2 NBRC113641.</title>
        <authorList>
            <person name="Chua K.-O."/>
            <person name="Chan K.-G."/>
            <person name="See-Too W.-S."/>
        </authorList>
    </citation>
    <scope>NUCLEOTIDE SEQUENCE [LARGE SCALE GENOMIC DNA]</scope>
    <source>
        <strain evidence="6 7">Jb2</strain>
    </source>
</reference>
<sequence>MSLFTRFTAPTLPQDRRTGTGQHQARRLARTLLAGSVLSAFPFLYPGILAPSVQARAPETAAASPTVLPVTDKQPAATANPTGAKGVLRTTLANGLRVVIIPDRLAPVVQTMLSYETGSANAPKGYPGMAHALEHMMFNGSATLSRDQLAALSARLGNNDNASTTSDTTQYYFKAPAADLDVLLRIEAGRMEGLNITDAEWAHERGAIEQEVSRDLSNPIYRYLSQVRALLYAGTPYAHDALGTRPSFDATTSSQLRAFYHDWYVPNNALLVIAGDVDPQKALAEVRNAFGQLKARPLPARATITPGPVTARTITLPTDLPVGLVTIAWRMPGERSPLFAAATLLSDALASQRGALFALVPQGKALEAGFFYQPEALGGIGTVYAGFPRGANPVPLEKTLETIMATYRTQGVPADLIEAARQREIASLEFNANSISGLAASWSEALANQHLSSPEDMIEAFRHVTKAQVDALAREWLAPQKAITAILTPSDSGKPLAAKGFGGAESFTASPSADVQLPPWAQQALARLTLPPLTPRPTSYVLPNGLRLLVQPEHVSQTVELYGQIREDTALEQPKGQEGVADLTDGLFLYGTPTHERLALARALDSISAEENAGSSFSLSVLSRYFDQGLALLAEHELNPAFPEKGFQITREQDAQAQAGTLLSPLYKSGRAMRKALVPPHDPTLREATPESYRHLTLADVKAYYHAAYRPDLTTIVVIGDITPEKARAAIEHAFGAWKAEGPTPQLDLPPIPPNRPSEQVVADPGRSQSSVRYGETLALNVHNPDRHALAVGNEILGGGFSSLLMQDLRVRTGYVYGVGSSIGYSRTRTTFSMGFGADPAKILPAQKLALKDLESLRSHPVSQQTLDLAKATLLRGQPMERDSFSGLAGTWLSLISLDLPLNAPDEAAKSIYHMTPEQVQAAFRKWIRPDGLARVILGPAPTQTAAPEKTAASVPAKAAP</sequence>
<protein>
    <submittedName>
        <fullName evidence="6">Insulinase family protein</fullName>
    </submittedName>
</protein>
<evidence type="ECO:0000313" key="6">
    <source>
        <dbReference type="EMBL" id="TPW34182.1"/>
    </source>
</evidence>
<name>A0A506ULR7_9PROT</name>
<dbReference type="InterPro" id="IPR050361">
    <property type="entry name" value="MPP/UQCRC_Complex"/>
</dbReference>
<keyword evidence="2" id="KW-0482">Metalloprotease</keyword>
<feature type="region of interest" description="Disordered" evidence="3">
    <location>
        <begin position="1"/>
        <end position="23"/>
    </location>
</feature>
<feature type="domain" description="Peptidase M16 N-terminal" evidence="4">
    <location>
        <begin position="98"/>
        <end position="241"/>
    </location>
</feature>
<comment type="similarity">
    <text evidence="1">Belongs to the peptidase M16 family.</text>
</comment>
<dbReference type="InterPro" id="IPR007863">
    <property type="entry name" value="Peptidase_M16_C"/>
</dbReference>
<accession>A0A506ULR7</accession>
<dbReference type="AlphaFoldDB" id="A0A506ULR7"/>
<evidence type="ECO:0000259" key="4">
    <source>
        <dbReference type="Pfam" id="PF00675"/>
    </source>
</evidence>
<evidence type="ECO:0000256" key="1">
    <source>
        <dbReference type="ARBA" id="ARBA00007261"/>
    </source>
</evidence>
<evidence type="ECO:0000313" key="7">
    <source>
        <dbReference type="Proteomes" id="UP000315037"/>
    </source>
</evidence>
<dbReference type="RefSeq" id="WP_165600827.1">
    <property type="nucleotide sequence ID" value="NZ_SORZ01000002.1"/>
</dbReference>
<feature type="domain" description="Peptidase M16 C-terminal" evidence="5">
    <location>
        <begin position="252"/>
        <end position="422"/>
    </location>
</feature>
<dbReference type="EMBL" id="SORZ01000002">
    <property type="protein sequence ID" value="TPW34182.1"/>
    <property type="molecule type" value="Genomic_DNA"/>
</dbReference>
<dbReference type="Proteomes" id="UP000315037">
    <property type="component" value="Unassembled WGS sequence"/>
</dbReference>
<keyword evidence="2" id="KW-0378">Hydrolase</keyword>
<keyword evidence="7" id="KW-1185">Reference proteome</keyword>
<dbReference type="InterPro" id="IPR011249">
    <property type="entry name" value="Metalloenz_LuxS/M16"/>
</dbReference>
<evidence type="ECO:0000259" key="5">
    <source>
        <dbReference type="Pfam" id="PF05193"/>
    </source>
</evidence>